<comment type="caution">
    <text evidence="2">The sequence shown here is derived from an EMBL/GenBank/DDBJ whole genome shotgun (WGS) entry which is preliminary data.</text>
</comment>
<feature type="region of interest" description="Disordered" evidence="1">
    <location>
        <begin position="57"/>
        <end position="76"/>
    </location>
</feature>
<protein>
    <recommendedName>
        <fullName evidence="4">Lipoprotein</fullName>
    </recommendedName>
</protein>
<dbReference type="STRING" id="83449.BON30_33005"/>
<reference evidence="2 3" key="2">
    <citation type="submission" date="2016-12" db="EMBL/GenBank/DDBJ databases">
        <title>Draft Genome Sequence of Cystobacter ferrugineus Strain Cbfe23.</title>
        <authorList>
            <person name="Akbar S."/>
            <person name="Dowd S.E."/>
            <person name="Stevens D.C."/>
        </authorList>
    </citation>
    <scope>NUCLEOTIDE SEQUENCE [LARGE SCALE GENOMIC DNA]</scope>
    <source>
        <strain evidence="2 3">Cbfe23</strain>
    </source>
</reference>
<dbReference type="EMBL" id="MPIN01000010">
    <property type="protein sequence ID" value="OJH36577.1"/>
    <property type="molecule type" value="Genomic_DNA"/>
</dbReference>
<accession>A0A1L9B2U2</accession>
<dbReference type="Proteomes" id="UP000182229">
    <property type="component" value="Unassembled WGS sequence"/>
</dbReference>
<name>A0A1L9B2U2_9BACT</name>
<reference evidence="3" key="1">
    <citation type="submission" date="2016-11" db="EMBL/GenBank/DDBJ databases">
        <authorList>
            <person name="Shukria A."/>
            <person name="Stevens D.C."/>
        </authorList>
    </citation>
    <scope>NUCLEOTIDE SEQUENCE [LARGE SCALE GENOMIC DNA]</scope>
    <source>
        <strain evidence="3">Cbfe23</strain>
    </source>
</reference>
<proteinExistence type="predicted"/>
<gene>
    <name evidence="2" type="ORF">BON30_33005</name>
</gene>
<evidence type="ECO:0008006" key="4">
    <source>
        <dbReference type="Google" id="ProtNLM"/>
    </source>
</evidence>
<dbReference type="PROSITE" id="PS51257">
    <property type="entry name" value="PROKAR_LIPOPROTEIN"/>
    <property type="match status" value="1"/>
</dbReference>
<evidence type="ECO:0000256" key="1">
    <source>
        <dbReference type="SAM" id="MobiDB-lite"/>
    </source>
</evidence>
<dbReference type="AlphaFoldDB" id="A0A1L9B2U2"/>
<organism evidence="2 3">
    <name type="scientific">Cystobacter ferrugineus</name>
    <dbReference type="NCBI Taxonomy" id="83449"/>
    <lineage>
        <taxon>Bacteria</taxon>
        <taxon>Pseudomonadati</taxon>
        <taxon>Myxococcota</taxon>
        <taxon>Myxococcia</taxon>
        <taxon>Myxococcales</taxon>
        <taxon>Cystobacterineae</taxon>
        <taxon>Archangiaceae</taxon>
        <taxon>Cystobacter</taxon>
    </lineage>
</organism>
<evidence type="ECO:0000313" key="2">
    <source>
        <dbReference type="EMBL" id="OJH36577.1"/>
    </source>
</evidence>
<evidence type="ECO:0000313" key="3">
    <source>
        <dbReference type="Proteomes" id="UP000182229"/>
    </source>
</evidence>
<keyword evidence="3" id="KW-1185">Reference proteome</keyword>
<sequence length="188" mass="19840">MRSSVRPRLGAALLALAVGGTGCEGCRERRAEVAVDASDASAGAPRTGSRRVGVKVPLPTGWSAQPEEDGSLRFGPPHHPVLRVDLRTGEGDALPSGEALGALLSRAFEGFVRSDEQLEEGEDFVLVRLRLAPRLADGGVGEAHPAFFGARRVERDLFLCASLPGVSEDEVREAASSCQAIHLQPAPR</sequence>